<evidence type="ECO:0000313" key="2">
    <source>
        <dbReference type="Proteomes" id="UP000280346"/>
    </source>
</evidence>
<gene>
    <name evidence="1" type="ORF">EJ913_02780</name>
</gene>
<accession>A0A3S0WQ65</accession>
<dbReference type="AlphaFoldDB" id="A0A3S0WQ65"/>
<dbReference type="EMBL" id="RZIJ01000001">
    <property type="protein sequence ID" value="RUQ76049.1"/>
    <property type="molecule type" value="Genomic_DNA"/>
</dbReference>
<organism evidence="1 2">
    <name type="scientific">Azospirillum doebereinerae</name>
    <dbReference type="NCBI Taxonomy" id="92933"/>
    <lineage>
        <taxon>Bacteria</taxon>
        <taxon>Pseudomonadati</taxon>
        <taxon>Pseudomonadota</taxon>
        <taxon>Alphaproteobacteria</taxon>
        <taxon>Rhodospirillales</taxon>
        <taxon>Azospirillaceae</taxon>
        <taxon>Azospirillum</taxon>
    </lineage>
</organism>
<reference evidence="1 2" key="1">
    <citation type="submission" date="2018-12" db="EMBL/GenBank/DDBJ databases">
        <authorList>
            <person name="Yang Y."/>
        </authorList>
    </citation>
    <scope>NUCLEOTIDE SEQUENCE [LARGE SCALE GENOMIC DNA]</scope>
    <source>
        <strain evidence="1 2">GSF71</strain>
    </source>
</reference>
<sequence>MPQHHPRFYPGPCRGKVNGFTEKGARELARSIRAAWERAGWDVAVRIERISSEDIPDGRSIAHFTVRSDLVNGLAQRRL</sequence>
<dbReference type="RefSeq" id="WP_126994534.1">
    <property type="nucleotide sequence ID" value="NZ_JBNPXW010000001.1"/>
</dbReference>
<comment type="caution">
    <text evidence="1">The sequence shown here is derived from an EMBL/GenBank/DDBJ whole genome shotgun (WGS) entry which is preliminary data.</text>
</comment>
<dbReference type="Proteomes" id="UP000280346">
    <property type="component" value="Unassembled WGS sequence"/>
</dbReference>
<keyword evidence="2" id="KW-1185">Reference proteome</keyword>
<dbReference type="OrthoDB" id="7306229at2"/>
<evidence type="ECO:0000313" key="1">
    <source>
        <dbReference type="EMBL" id="RUQ76049.1"/>
    </source>
</evidence>
<proteinExistence type="predicted"/>
<protein>
    <submittedName>
        <fullName evidence="1">Uncharacterized protein</fullName>
    </submittedName>
</protein>
<name>A0A3S0WQ65_9PROT</name>